<dbReference type="EMBL" id="BRPK01000005">
    <property type="protein sequence ID" value="GLB38619.1"/>
    <property type="molecule type" value="Genomic_DNA"/>
</dbReference>
<dbReference type="AlphaFoldDB" id="A0A9P3UKX6"/>
<name>A0A9P3UKX6_LYOSH</name>
<evidence type="ECO:0000313" key="2">
    <source>
        <dbReference type="EMBL" id="GLB38619.1"/>
    </source>
</evidence>
<evidence type="ECO:0000313" key="3">
    <source>
        <dbReference type="Proteomes" id="UP001063166"/>
    </source>
</evidence>
<reference evidence="2" key="1">
    <citation type="submission" date="2022-07" db="EMBL/GenBank/DDBJ databases">
        <title>The genome of Lyophyllum shimeji provides insight into the initial evolution of ectomycorrhizal fungal genome.</title>
        <authorList>
            <person name="Kobayashi Y."/>
            <person name="Shibata T."/>
            <person name="Hirakawa H."/>
            <person name="Shigenobu S."/>
            <person name="Nishiyama T."/>
            <person name="Yamada A."/>
            <person name="Hasebe M."/>
            <person name="Kawaguchi M."/>
        </authorList>
    </citation>
    <scope>NUCLEOTIDE SEQUENCE</scope>
    <source>
        <strain evidence="2">AT787</strain>
    </source>
</reference>
<feature type="region of interest" description="Disordered" evidence="1">
    <location>
        <begin position="85"/>
        <end position="105"/>
    </location>
</feature>
<sequence>MLLKELGWSDEECTAEYVHHKQVASSRAESREIHRGRAACASCYEANSVNSKRNSDLPCFQGSPLFVAWLWPSLERALLRNPVQMVPKSGPSLGEAAETNVLKTT</sequence>
<proteinExistence type="predicted"/>
<comment type="caution">
    <text evidence="2">The sequence shown here is derived from an EMBL/GenBank/DDBJ whole genome shotgun (WGS) entry which is preliminary data.</text>
</comment>
<accession>A0A9P3UKX6</accession>
<dbReference type="Proteomes" id="UP001063166">
    <property type="component" value="Unassembled WGS sequence"/>
</dbReference>
<organism evidence="2 3">
    <name type="scientific">Lyophyllum shimeji</name>
    <name type="common">Hon-shimeji</name>
    <name type="synonym">Tricholoma shimeji</name>
    <dbReference type="NCBI Taxonomy" id="47721"/>
    <lineage>
        <taxon>Eukaryota</taxon>
        <taxon>Fungi</taxon>
        <taxon>Dikarya</taxon>
        <taxon>Basidiomycota</taxon>
        <taxon>Agaricomycotina</taxon>
        <taxon>Agaricomycetes</taxon>
        <taxon>Agaricomycetidae</taxon>
        <taxon>Agaricales</taxon>
        <taxon>Tricholomatineae</taxon>
        <taxon>Lyophyllaceae</taxon>
        <taxon>Lyophyllum</taxon>
    </lineage>
</organism>
<protein>
    <submittedName>
        <fullName evidence="2">Uncharacterized protein</fullName>
    </submittedName>
</protein>
<keyword evidence="3" id="KW-1185">Reference proteome</keyword>
<evidence type="ECO:0000256" key="1">
    <source>
        <dbReference type="SAM" id="MobiDB-lite"/>
    </source>
</evidence>
<gene>
    <name evidence="2" type="ORF">LshimejAT787_0504840</name>
</gene>